<reference evidence="1" key="1">
    <citation type="submission" date="2019-10" db="EMBL/GenBank/DDBJ databases">
        <title>Draft genome sequece of Microseira wollei NIES-4236.</title>
        <authorList>
            <person name="Yamaguchi H."/>
            <person name="Suzuki S."/>
            <person name="Kawachi M."/>
        </authorList>
    </citation>
    <scope>NUCLEOTIDE SEQUENCE</scope>
    <source>
        <strain evidence="1">NIES-4236</strain>
    </source>
</reference>
<gene>
    <name evidence="1" type="ORF">MiSe_03120</name>
</gene>
<organism evidence="1 2">
    <name type="scientific">Microseira wollei NIES-4236</name>
    <dbReference type="NCBI Taxonomy" id="2530354"/>
    <lineage>
        <taxon>Bacteria</taxon>
        <taxon>Bacillati</taxon>
        <taxon>Cyanobacteriota</taxon>
        <taxon>Cyanophyceae</taxon>
        <taxon>Oscillatoriophycideae</taxon>
        <taxon>Aerosakkonematales</taxon>
        <taxon>Aerosakkonemataceae</taxon>
        <taxon>Microseira</taxon>
    </lineage>
</organism>
<evidence type="ECO:0000313" key="2">
    <source>
        <dbReference type="Proteomes" id="UP001050975"/>
    </source>
</evidence>
<dbReference type="AlphaFoldDB" id="A0AAV3X1A2"/>
<dbReference type="RefSeq" id="WP_226573328.1">
    <property type="nucleotide sequence ID" value="NZ_BLAY01000002.1"/>
</dbReference>
<accession>A0AAV3X1A2</accession>
<comment type="caution">
    <text evidence="1">The sequence shown here is derived from an EMBL/GenBank/DDBJ whole genome shotgun (WGS) entry which is preliminary data.</text>
</comment>
<sequence>MLSQSGFDDRSLVESFYGELFNRFYSGCNSSLRALLRGCAFGIAPNRNKIVTFFIVAPNRDVAEKLTQHIDNIIQHAVELMPGIPQTAICYNVPSENPVEESADLATSRQTSSKLMVGKFFPNISLN</sequence>
<name>A0AAV3X1A2_9CYAN</name>
<evidence type="ECO:0000313" key="1">
    <source>
        <dbReference type="EMBL" id="GET35570.1"/>
    </source>
</evidence>
<dbReference type="EMBL" id="BLAY01000002">
    <property type="protein sequence ID" value="GET35570.1"/>
    <property type="molecule type" value="Genomic_DNA"/>
</dbReference>
<dbReference type="Proteomes" id="UP001050975">
    <property type="component" value="Unassembled WGS sequence"/>
</dbReference>
<protein>
    <submittedName>
        <fullName evidence="1">Uncharacterized protein</fullName>
    </submittedName>
</protein>
<keyword evidence="2" id="KW-1185">Reference proteome</keyword>
<proteinExistence type="predicted"/>